<sequence length="107" mass="12044">MKKVIILITTCAFLIILSCKKQNKSPRLIEAKATVIQDCVATYLKTETGQIYRVCNFSIAESFKNDEKVLVLYYLNNECNGGFRTISCYKIPIKDDGIIQVSGIKSL</sequence>
<comment type="caution">
    <text evidence="1">The sequence shown here is derived from an EMBL/GenBank/DDBJ whole genome shotgun (WGS) entry which is preliminary data.</text>
</comment>
<dbReference type="Proteomes" id="UP001144341">
    <property type="component" value="Unassembled WGS sequence"/>
</dbReference>
<dbReference type="PROSITE" id="PS51257">
    <property type="entry name" value="PROKAR_LIPOPROTEIN"/>
    <property type="match status" value="1"/>
</dbReference>
<dbReference type="RefSeq" id="WP_269416873.1">
    <property type="nucleotide sequence ID" value="NZ_JAPWGL010000005.1"/>
</dbReference>
<evidence type="ECO:0000313" key="1">
    <source>
        <dbReference type="EMBL" id="MCZ4225215.1"/>
    </source>
</evidence>
<gene>
    <name evidence="1" type="ORF">O0931_18015</name>
</gene>
<name>A0ABT4L1Z3_9SPHI</name>
<reference evidence="1" key="1">
    <citation type="submission" date="2022-12" db="EMBL/GenBank/DDBJ databases">
        <title>Genome sequence of SJ11.</title>
        <authorList>
            <person name="Woo H."/>
        </authorList>
    </citation>
    <scope>NUCLEOTIDE SEQUENCE</scope>
    <source>
        <strain evidence="1">SJ11</strain>
    </source>
</reference>
<keyword evidence="2" id="KW-1185">Reference proteome</keyword>
<protein>
    <recommendedName>
        <fullName evidence="3">Lipoprotein</fullName>
    </recommendedName>
</protein>
<evidence type="ECO:0008006" key="3">
    <source>
        <dbReference type="Google" id="ProtNLM"/>
    </source>
</evidence>
<organism evidence="1 2">
    <name type="scientific">Pedobacter rhodius</name>
    <dbReference type="NCBI Taxonomy" id="3004098"/>
    <lineage>
        <taxon>Bacteria</taxon>
        <taxon>Pseudomonadati</taxon>
        <taxon>Bacteroidota</taxon>
        <taxon>Sphingobacteriia</taxon>
        <taxon>Sphingobacteriales</taxon>
        <taxon>Sphingobacteriaceae</taxon>
        <taxon>Pedobacter</taxon>
    </lineage>
</organism>
<accession>A0ABT4L1Z3</accession>
<evidence type="ECO:0000313" key="2">
    <source>
        <dbReference type="Proteomes" id="UP001144341"/>
    </source>
</evidence>
<proteinExistence type="predicted"/>
<dbReference type="EMBL" id="JAPWGL010000005">
    <property type="protein sequence ID" value="MCZ4225215.1"/>
    <property type="molecule type" value="Genomic_DNA"/>
</dbReference>